<feature type="compositionally biased region" description="Low complexity" evidence="2">
    <location>
        <begin position="459"/>
        <end position="473"/>
    </location>
</feature>
<feature type="region of interest" description="Disordered" evidence="2">
    <location>
        <begin position="1082"/>
        <end position="1820"/>
    </location>
</feature>
<feature type="compositionally biased region" description="Polar residues" evidence="2">
    <location>
        <begin position="680"/>
        <end position="696"/>
    </location>
</feature>
<feature type="compositionally biased region" description="Low complexity" evidence="2">
    <location>
        <begin position="1267"/>
        <end position="1280"/>
    </location>
</feature>
<feature type="compositionally biased region" description="Polar residues" evidence="2">
    <location>
        <begin position="2027"/>
        <end position="2044"/>
    </location>
</feature>
<sequence>MDDRVDDSPEGQELLLSQLAEDFQFEVEKLWVAISSVRFQIEGGGDFSSSNQDLAKEAADVQSELEDLREATTNVLGSLRISLGKRQELTENDVAVARSNSLLRLEEEEAEAEDSLVESLGLQLQESHMLLQALEGRVLRILERQDNPQQGSRTGTLPKSLLWSHALSFRKSDDGVPMQSAAPEPMPSMQIASHADEGQSLGLAVKPSACYSNSPNMEAWAPSTTAHSGLSPQSHQMLQDLEGLMEPEVDEEAPEASHAAGLANTAFASTLAVPTTSLNQSLQQFPLPEEFLSDHAPVLRTGTMGMTHLLARMKSLLREQNAWQGHDDEDKQASEATQAAQVLEALPEEPEEESPPAEDDDYVSHDENVPAPDTAAEQISDTDQIELQTEAEHHPYSAELHEVQPAAASAAQQHSISDHHTASHQAQAQTEAQQEASTEHHDGRYIAPQSADHDPRNLTDNPTYTTNPSTPNTGHPMPTIPAPRLSSLAPSNIQQQYQQAADLQQAVAAPSSAGHADSGRRTSSFKQGSFKQNAMEAGREAQFDEGVDASSMSREELIAMIHELEQQVVAGQMALAETEERLAWNQQRLQAAEQAASQYKAWLVKATHRLTSLGASNLPFSPCLTPRGSGNVQEMMTAARLQERLLGLDPSSQGLLSKRGSMQLDPSLVMPLTLGLSRLQSQPADPVSLQPSSGSGPSHVDQAQAAPAKPTPLAKHLFARTESQPQSHPIDMALARSRKHSHLKAGLAPAAGEADHIAATAGNRAENNEEPSIDRSSTRPVADAQPATAAAAKTPDTAPSSTIDIGHLVRRPSDAGASIMRRPSSEAVVEASSASTGDLPTQAAAMLATPSSPDLHPAPPESSFTSQSRQQSIEHQKAASSAEQQHAAIGASDAERPIAAQQTATLPVANGVSSDQGPEVTKVDKAASGVETTIQQGSNPQKQIPHHSYAAVPAPAAMQSAAIAAAEKVVAQRLSRISSRNDEVSRKRHSLMASGGAAAGAATQQASVIDPPTASSPSTQPAHTPNVGQLAATSVEASHADADAVFTDIATVQPVIGSGNDHNAPQADASTTGTVSLPAARKTVHDQAPAKTTLQAAATPKKKQPTSSNVKPLKSAQNASASLTATFPPSISQAGPAKPRTSMSRRSADDPVLALMKRNKPPASKSSAELASRRPRSPSSKAEQPSPPTEAFTTHESSAASNQAAPAVEADVIANASPETSRQPVGRLQDLVRGSQDGDVAGTQAASPAQSSADMTQSSQNADSQPAVAAAMISASSGSSTNTHTLPHTDKQSHAILEQAQQSGVSQESSADLQAIQTAAKVSAPKPAEAVVPAARPQAILRQQSRFPEASDGEAPAPRMRKGDAGSISGNRVQWKLHLDESSDSAGPAPDPRSLSRRASMQSKLAPGPMPQPALDAAAPAAPGLASITELDRSEQAQEAIRQATDDELQPVPNSKPSGLQHYPAADHSHLLSSDGAELSRPSHAAAQEENDAGSPTNANSARDEQQQQQQHQPASVNQAIVANPESDTSSPMSSTEPAKSPSQIKHSAHAASSMASSRHEGNHLQATPSGSPDDHSSRPRAVRTSINPSPSPRAARTRKPQAPASRGMLISPPAAASHNRLAASSANSLPSSATATHKASAALTPSRPASPSPDVSSPKEPAAPHTTASGPYKSAAHMPGTASVQRTVAASPKKSAAPTANPLVSPSPRAASPRKSMVPSSSPPLASSPTAAAKAPVRRPAASMSTIKKMSLADLKSQMKAATQRASGSGDHTTTMSHPPQDSPMASTAEPATAGLHPQGDAIASSDPGNYSRLGSGMPTAPEDDLDEQVLIRAHDAHAASPASSSAVELSEKIAAAYKLQQLQNDLQMLGRRGSGLIAARPKSAASVKMDSLPRRSSVMSVAEAKTMAANLKAANEELGRPDLRKRMSIAATNPADQKLTDYQALLADASLLQGMRASSAARLSGDHDFSSSWLSGRQTTAPKYALSTPGAPARNWHLTLRQYSDDGKEQRSPVRARPAIRRASMTESECSTQPAALSIESS</sequence>
<feature type="region of interest" description="Disordered" evidence="2">
    <location>
        <begin position="761"/>
        <end position="837"/>
    </location>
</feature>
<comment type="caution">
    <text evidence="3">The sequence shown here is derived from an EMBL/GenBank/DDBJ whole genome shotgun (WGS) entry which is preliminary data.</text>
</comment>
<feature type="compositionally biased region" description="Low complexity" evidence="2">
    <location>
        <begin position="404"/>
        <end position="415"/>
    </location>
</feature>
<keyword evidence="1" id="KW-0175">Coiled coil</keyword>
<evidence type="ECO:0000313" key="4">
    <source>
        <dbReference type="Proteomes" id="UP001438707"/>
    </source>
</evidence>
<feature type="region of interest" description="Disordered" evidence="2">
    <location>
        <begin position="849"/>
        <end position="895"/>
    </location>
</feature>
<feature type="compositionally biased region" description="Polar residues" evidence="2">
    <location>
        <begin position="862"/>
        <end position="871"/>
    </location>
</feature>
<feature type="compositionally biased region" description="Basic and acidic residues" evidence="2">
    <location>
        <begin position="2005"/>
        <end position="2014"/>
    </location>
</feature>
<feature type="compositionally biased region" description="Polar residues" evidence="2">
    <location>
        <begin position="1761"/>
        <end position="1787"/>
    </location>
</feature>
<feature type="compositionally biased region" description="Polar residues" evidence="2">
    <location>
        <begin position="1191"/>
        <end position="1204"/>
    </location>
</feature>
<evidence type="ECO:0000313" key="3">
    <source>
        <dbReference type="EMBL" id="KAK9832925.1"/>
    </source>
</evidence>
<feature type="compositionally biased region" description="Low complexity" evidence="2">
    <location>
        <begin position="993"/>
        <end position="1025"/>
    </location>
</feature>
<proteinExistence type="predicted"/>
<feature type="compositionally biased region" description="Low complexity" evidence="2">
    <location>
        <begin position="1413"/>
        <end position="1426"/>
    </location>
</feature>
<feature type="compositionally biased region" description="Low complexity" evidence="2">
    <location>
        <begin position="1319"/>
        <end position="1339"/>
    </location>
</feature>
<reference evidence="3 4" key="1">
    <citation type="journal article" date="2024" name="Nat. Commun.">
        <title>Phylogenomics reveals the evolutionary origins of lichenization in chlorophyte algae.</title>
        <authorList>
            <person name="Puginier C."/>
            <person name="Libourel C."/>
            <person name="Otte J."/>
            <person name="Skaloud P."/>
            <person name="Haon M."/>
            <person name="Grisel S."/>
            <person name="Petersen M."/>
            <person name="Berrin J.G."/>
            <person name="Delaux P.M."/>
            <person name="Dal Grande F."/>
            <person name="Keller J."/>
        </authorList>
    </citation>
    <scope>NUCLEOTIDE SEQUENCE [LARGE SCALE GENOMIC DNA]</scope>
    <source>
        <strain evidence="3 4">SAG 2145</strain>
    </source>
</reference>
<gene>
    <name evidence="3" type="ORF">WJX74_001862</name>
</gene>
<feature type="region of interest" description="Disordered" evidence="2">
    <location>
        <begin position="680"/>
        <end position="709"/>
    </location>
</feature>
<feature type="compositionally biased region" description="Acidic residues" evidence="2">
    <location>
        <begin position="346"/>
        <end position="361"/>
    </location>
</feature>
<keyword evidence="4" id="KW-1185">Reference proteome</keyword>
<name>A0AAW1RHH1_9CHLO</name>
<feature type="coiled-coil region" evidence="1">
    <location>
        <begin position="561"/>
        <end position="595"/>
    </location>
</feature>
<feature type="compositionally biased region" description="Polar residues" evidence="2">
    <location>
        <begin position="1299"/>
        <end position="1317"/>
    </location>
</feature>
<dbReference type="Proteomes" id="UP001438707">
    <property type="component" value="Unassembled WGS sequence"/>
</dbReference>
<feature type="compositionally biased region" description="Low complexity" evidence="2">
    <location>
        <begin position="1614"/>
        <end position="1645"/>
    </location>
</feature>
<feature type="compositionally biased region" description="Polar residues" evidence="2">
    <location>
        <begin position="1105"/>
        <end position="1133"/>
    </location>
</feature>
<evidence type="ECO:0000256" key="2">
    <source>
        <dbReference type="SAM" id="MobiDB-lite"/>
    </source>
</evidence>
<feature type="compositionally biased region" description="Low complexity" evidence="2">
    <location>
        <begin position="423"/>
        <end position="436"/>
    </location>
</feature>
<feature type="compositionally biased region" description="Polar residues" evidence="2">
    <location>
        <begin position="1244"/>
        <end position="1264"/>
    </location>
</feature>
<organism evidence="3 4">
    <name type="scientific">Apatococcus lobatus</name>
    <dbReference type="NCBI Taxonomy" id="904363"/>
    <lineage>
        <taxon>Eukaryota</taxon>
        <taxon>Viridiplantae</taxon>
        <taxon>Chlorophyta</taxon>
        <taxon>core chlorophytes</taxon>
        <taxon>Trebouxiophyceae</taxon>
        <taxon>Chlorellales</taxon>
        <taxon>Chlorellaceae</taxon>
        <taxon>Apatococcus</taxon>
    </lineage>
</organism>
<feature type="compositionally biased region" description="Low complexity" evidence="2">
    <location>
        <begin position="494"/>
        <end position="509"/>
    </location>
</feature>
<feature type="region of interest" description="Disordered" evidence="2">
    <location>
        <begin position="404"/>
        <end position="545"/>
    </location>
</feature>
<accession>A0AAW1RHH1</accession>
<protein>
    <submittedName>
        <fullName evidence="3">Uncharacterized protein</fullName>
    </submittedName>
</protein>
<evidence type="ECO:0000256" key="1">
    <source>
        <dbReference type="SAM" id="Coils"/>
    </source>
</evidence>
<feature type="compositionally biased region" description="Low complexity" evidence="2">
    <location>
        <begin position="825"/>
        <end position="835"/>
    </location>
</feature>
<feature type="compositionally biased region" description="Low complexity" evidence="2">
    <location>
        <begin position="1688"/>
        <end position="1743"/>
    </location>
</feature>
<feature type="compositionally biased region" description="Polar residues" evidence="2">
    <location>
        <begin position="521"/>
        <end position="532"/>
    </location>
</feature>
<feature type="region of interest" description="Disordered" evidence="2">
    <location>
        <begin position="2003"/>
        <end position="2044"/>
    </location>
</feature>
<feature type="region of interest" description="Disordered" evidence="2">
    <location>
        <begin position="979"/>
        <end position="1026"/>
    </location>
</feature>
<dbReference type="EMBL" id="JALJOS010000011">
    <property type="protein sequence ID" value="KAK9832925.1"/>
    <property type="molecule type" value="Genomic_DNA"/>
</dbReference>
<feature type="compositionally biased region" description="Low complexity" evidence="2">
    <location>
        <begin position="782"/>
        <end position="799"/>
    </location>
</feature>
<feature type="region of interest" description="Disordered" evidence="2">
    <location>
        <begin position="345"/>
        <end position="378"/>
    </location>
</feature>
<feature type="compositionally biased region" description="Polar residues" evidence="2">
    <location>
        <begin position="1514"/>
        <end position="1546"/>
    </location>
</feature>